<dbReference type="Pfam" id="PF12873">
    <property type="entry name" value="DUF3825"/>
    <property type="match status" value="1"/>
</dbReference>
<gene>
    <name evidence="3" type="ORF">IAA22_00785</name>
</gene>
<reference evidence="3" key="2">
    <citation type="submission" date="2021-04" db="EMBL/GenBank/DDBJ databases">
        <authorList>
            <person name="Gilroy R."/>
        </authorList>
    </citation>
    <scope>NUCLEOTIDE SEQUENCE</scope>
    <source>
        <strain evidence="3">ChiHecolR3B27-1887</strain>
    </source>
</reference>
<evidence type="ECO:0000259" key="2">
    <source>
        <dbReference type="Pfam" id="PF12873"/>
    </source>
</evidence>
<evidence type="ECO:0000313" key="4">
    <source>
        <dbReference type="Proteomes" id="UP000824029"/>
    </source>
</evidence>
<accession>A0A9D2INQ9</accession>
<protein>
    <submittedName>
        <fullName evidence="3">DUF3825 domain-containing protein</fullName>
    </submittedName>
</protein>
<evidence type="ECO:0000313" key="3">
    <source>
        <dbReference type="EMBL" id="HIZ17641.1"/>
    </source>
</evidence>
<sequence length="513" mass="56257">MPKITPGNRLYLYQLLSREVGVGRQTLLPRVEEALEADGLCVEDLGCSDIRELCEQLGEFVKLTVFKKGYVYATVLANEEYARALEQQARGEEKASGNKPWKRRRGAKALKPVKPKHVERAVEPEAAPEPEPEVVPEPEPEAVPEPEAAPEPEPELELAPEPEPASQPSISLTITYVPEQAQEQKREPRSQGDLPQDFYRDVRCPNEQLSKLYQVLPPDVDPMTTLEEDFRVARSTGAVEGTRSNATFALRYLQPDRVTPVRVTLRRSARPVAGKRWTLVNVDAGETDEVGIDGLGEVARGPWSAFMRPGESSNPERSFAQVVSIGSWEEALGRLAGLAAPEDWGEGLRVLRGYLTMTFARVRAEGKLAVADDGAAADFDTGLLTSDALPIYANLSGIPGDIPWVLDGFSTVGRALPARYVSEFAETTFDPDLPAPELAHREALLRSPRLATSAYDPVSDKVRLLVPEGDGALALSVTERGYGRVASLSREDAYACARVISAEQPSWLQPDRN</sequence>
<feature type="domain" description="DUF3825" evidence="2">
    <location>
        <begin position="335"/>
        <end position="433"/>
    </location>
</feature>
<reference evidence="3" key="1">
    <citation type="journal article" date="2021" name="PeerJ">
        <title>Extensive microbial diversity within the chicken gut microbiome revealed by metagenomics and culture.</title>
        <authorList>
            <person name="Gilroy R."/>
            <person name="Ravi A."/>
            <person name="Getino M."/>
            <person name="Pursley I."/>
            <person name="Horton D.L."/>
            <person name="Alikhan N.F."/>
            <person name="Baker D."/>
            <person name="Gharbi K."/>
            <person name="Hall N."/>
            <person name="Watson M."/>
            <person name="Adriaenssens E.M."/>
            <person name="Foster-Nyarko E."/>
            <person name="Jarju S."/>
            <person name="Secka A."/>
            <person name="Antonio M."/>
            <person name="Oren A."/>
            <person name="Chaudhuri R.R."/>
            <person name="La Ragione R."/>
            <person name="Hildebrand F."/>
            <person name="Pallen M.J."/>
        </authorList>
    </citation>
    <scope>NUCLEOTIDE SEQUENCE</scope>
    <source>
        <strain evidence="3">ChiHecolR3B27-1887</strain>
    </source>
</reference>
<dbReference type="InterPro" id="IPR024437">
    <property type="entry name" value="DUF3825"/>
</dbReference>
<comment type="caution">
    <text evidence="3">The sequence shown here is derived from an EMBL/GenBank/DDBJ whole genome shotgun (WGS) entry which is preliminary data.</text>
</comment>
<dbReference type="EMBL" id="DXBZ01000021">
    <property type="protein sequence ID" value="HIZ17641.1"/>
    <property type="molecule type" value="Genomic_DNA"/>
</dbReference>
<dbReference type="AlphaFoldDB" id="A0A9D2INQ9"/>
<organism evidence="3 4">
    <name type="scientific">Candidatus Olsenella stercoravium</name>
    <dbReference type="NCBI Taxonomy" id="2838713"/>
    <lineage>
        <taxon>Bacteria</taxon>
        <taxon>Bacillati</taxon>
        <taxon>Actinomycetota</taxon>
        <taxon>Coriobacteriia</taxon>
        <taxon>Coriobacteriales</taxon>
        <taxon>Atopobiaceae</taxon>
        <taxon>Olsenella</taxon>
    </lineage>
</organism>
<feature type="region of interest" description="Disordered" evidence="1">
    <location>
        <begin position="89"/>
        <end position="168"/>
    </location>
</feature>
<evidence type="ECO:0000256" key="1">
    <source>
        <dbReference type="SAM" id="MobiDB-lite"/>
    </source>
</evidence>
<feature type="compositionally biased region" description="Acidic residues" evidence="1">
    <location>
        <begin position="126"/>
        <end position="160"/>
    </location>
</feature>
<proteinExistence type="predicted"/>
<feature type="compositionally biased region" description="Basic residues" evidence="1">
    <location>
        <begin position="100"/>
        <end position="115"/>
    </location>
</feature>
<dbReference type="Proteomes" id="UP000824029">
    <property type="component" value="Unassembled WGS sequence"/>
</dbReference>
<name>A0A9D2INQ9_9ACTN</name>